<dbReference type="InterPro" id="IPR036412">
    <property type="entry name" value="HAD-like_sf"/>
</dbReference>
<comment type="caution">
    <text evidence="1">The sequence shown here is derived from an EMBL/GenBank/DDBJ whole genome shotgun (WGS) entry which is preliminary data.</text>
</comment>
<accession>A0ABR3Y8E8</accession>
<dbReference type="Proteomes" id="UP001586593">
    <property type="component" value="Unassembled WGS sequence"/>
</dbReference>
<evidence type="ECO:0000313" key="1">
    <source>
        <dbReference type="EMBL" id="KAL1884216.1"/>
    </source>
</evidence>
<dbReference type="InterPro" id="IPR050324">
    <property type="entry name" value="CDP-alcohol_PTase-I"/>
</dbReference>
<organism evidence="1 2">
    <name type="scientific">Phialemonium thermophilum</name>
    <dbReference type="NCBI Taxonomy" id="223376"/>
    <lineage>
        <taxon>Eukaryota</taxon>
        <taxon>Fungi</taxon>
        <taxon>Dikarya</taxon>
        <taxon>Ascomycota</taxon>
        <taxon>Pezizomycotina</taxon>
        <taxon>Sordariomycetes</taxon>
        <taxon>Sordariomycetidae</taxon>
        <taxon>Cephalothecales</taxon>
        <taxon>Cephalothecaceae</taxon>
        <taxon>Phialemonium</taxon>
    </lineage>
</organism>
<keyword evidence="2" id="KW-1185">Reference proteome</keyword>
<name>A0ABR3Y8E8_9PEZI</name>
<reference evidence="1 2" key="1">
    <citation type="journal article" date="2024" name="Commun. Biol.">
        <title>Comparative genomic analysis of thermophilic fungi reveals convergent evolutionary adaptations and gene losses.</title>
        <authorList>
            <person name="Steindorff A.S."/>
            <person name="Aguilar-Pontes M.V."/>
            <person name="Robinson A.J."/>
            <person name="Andreopoulos B."/>
            <person name="LaButti K."/>
            <person name="Kuo A."/>
            <person name="Mondo S."/>
            <person name="Riley R."/>
            <person name="Otillar R."/>
            <person name="Haridas S."/>
            <person name="Lipzen A."/>
            <person name="Grimwood J."/>
            <person name="Schmutz J."/>
            <person name="Clum A."/>
            <person name="Reid I.D."/>
            <person name="Moisan M.C."/>
            <person name="Butler G."/>
            <person name="Nguyen T.T.M."/>
            <person name="Dewar K."/>
            <person name="Conant G."/>
            <person name="Drula E."/>
            <person name="Henrissat B."/>
            <person name="Hansel C."/>
            <person name="Singer S."/>
            <person name="Hutchinson M.I."/>
            <person name="de Vries R.P."/>
            <person name="Natvig D.O."/>
            <person name="Powell A.J."/>
            <person name="Tsang A."/>
            <person name="Grigoriev I.V."/>
        </authorList>
    </citation>
    <scope>NUCLEOTIDE SEQUENCE [LARGE SCALE GENOMIC DNA]</scope>
    <source>
        <strain evidence="1 2">ATCC 24622</strain>
    </source>
</reference>
<gene>
    <name evidence="1" type="ORF">VTK73DRAFT_5352</name>
</gene>
<dbReference type="Pfam" id="PF13344">
    <property type="entry name" value="Hydrolase_6"/>
    <property type="match status" value="1"/>
</dbReference>
<proteinExistence type="predicted"/>
<evidence type="ECO:0000313" key="2">
    <source>
        <dbReference type="Proteomes" id="UP001586593"/>
    </source>
</evidence>
<dbReference type="EMBL" id="JAZHXJ010000003">
    <property type="protein sequence ID" value="KAL1884216.1"/>
    <property type="molecule type" value="Genomic_DNA"/>
</dbReference>
<dbReference type="PANTHER" id="PTHR14269">
    <property type="entry name" value="CDP-DIACYLGLYCEROL--GLYCEROL-3-PHOSPHATE 3-PHOSPHATIDYLTRANSFERASE-RELATED"/>
    <property type="match status" value="1"/>
</dbReference>
<dbReference type="PANTHER" id="PTHR14269:SF57">
    <property type="entry name" value="SUPERFAMILY HYDROLASE, PUTATIVE (AFU_ORTHOLOGUE AFUA_2G02580)-RELATED"/>
    <property type="match status" value="1"/>
</dbReference>
<protein>
    <submittedName>
        <fullName evidence="1">Uncharacterized protein</fullName>
    </submittedName>
</protein>
<sequence>MRVSVTTTGFCRWIVTGSHGKLGVLSHTKKLSVNCHYDRSRTAKARFLHCSSSRLQLGGTLVKKAQGRSPRLFSSQRDLPGHDVPSFAFAFDIDGVLLHVAKPIPGASETLRFLNEHHIPFILLTNGGGKHESERVRDLSEKLGVPLTTDNFVQSHTPFRELVDGPDGLRDKTILVTGGDADKCRAIAEGYGFRNVVTPADILVAEPAVFPFDPLLESVYASTSRPLPHPVYRPSALSSSTSASSTSLTIDAIFVFNDPRDWAVDIQIITDLLLSSGGRLGTYSTRNGDASLPNCGWQQDGQPPLYFSNGDLLWSTGYHLPRFGQGAFQAAVAGVWRRLTGGHELIRRVLGKPSTETYRFAERVLAAHRHEVLRRLGKGAHRPGTLSAVYMVGDNPESDIAGANSYRSEVGTHWRSVLVRTGVWSADRAPEETLKDQFKPSVVVNDVREAVRWALEKEGWKGRL</sequence>
<dbReference type="NCBIfam" id="TIGR01456">
    <property type="entry name" value="CECR5"/>
    <property type="match status" value="1"/>
</dbReference>
<dbReference type="NCBIfam" id="TIGR01460">
    <property type="entry name" value="HAD-SF-IIA"/>
    <property type="match status" value="1"/>
</dbReference>
<dbReference type="SUPFAM" id="SSF56784">
    <property type="entry name" value="HAD-like"/>
    <property type="match status" value="1"/>
</dbReference>
<dbReference type="InterPro" id="IPR006357">
    <property type="entry name" value="HAD-SF_hydro_IIA"/>
</dbReference>
<dbReference type="InterPro" id="IPR023214">
    <property type="entry name" value="HAD_sf"/>
</dbReference>
<dbReference type="InterPro" id="IPR006353">
    <property type="entry name" value="HAD-SF_hydro_IIA_CECR5"/>
</dbReference>
<dbReference type="Pfam" id="PF13242">
    <property type="entry name" value="Hydrolase_like"/>
    <property type="match status" value="1"/>
</dbReference>
<dbReference type="Gene3D" id="3.40.50.1000">
    <property type="entry name" value="HAD superfamily/HAD-like"/>
    <property type="match status" value="2"/>
</dbReference>